<dbReference type="CDD" id="cd00063">
    <property type="entry name" value="FN3"/>
    <property type="match status" value="1"/>
</dbReference>
<dbReference type="InterPro" id="IPR003961">
    <property type="entry name" value="FN3_dom"/>
</dbReference>
<dbReference type="Gene3D" id="2.60.40.10">
    <property type="entry name" value="Immunoglobulins"/>
    <property type="match status" value="1"/>
</dbReference>
<proteinExistence type="predicted"/>
<dbReference type="AlphaFoldDB" id="A0A3S3R994"/>
<evidence type="ECO:0000313" key="1">
    <source>
        <dbReference type="EMBL" id="RWU10895.1"/>
    </source>
</evidence>
<protein>
    <submittedName>
        <fullName evidence="1">Uncharacterized protein</fullName>
    </submittedName>
</protein>
<sequence>MKKEKLLTDYSKLPDAKLNLKAIDVKNALTANPNFTSISVSLADFTKLQEDFEEALMKVASSDRIKIALKNQARLSLIQAMRQLALEVDAQSNGDKAKLLSSGFDLAYAGEGSSSITQPTDFKISEGLNSGELKFSCKKVLYALSYIFEYTDEIPGENTKWIALSATTKEITIKGLRSGTRIYGRIRAIGTKGQEATSEIISKLVQ</sequence>
<dbReference type="RefSeq" id="WP_113646378.1">
    <property type="nucleotide sequence ID" value="NZ_QMHN01000001.1"/>
</dbReference>
<dbReference type="InterPro" id="IPR013783">
    <property type="entry name" value="Ig-like_fold"/>
</dbReference>
<comment type="caution">
    <text evidence="1">The sequence shown here is derived from an EMBL/GenBank/DDBJ whole genome shotgun (WGS) entry which is preliminary data.</text>
</comment>
<evidence type="ECO:0000313" key="2">
    <source>
        <dbReference type="Proteomes" id="UP000284120"/>
    </source>
</evidence>
<gene>
    <name evidence="1" type="ORF">DPV69_06070</name>
</gene>
<accession>A0A3S3R994</accession>
<keyword evidence="2" id="KW-1185">Reference proteome</keyword>
<name>A0A3S3R994_9SPHI</name>
<dbReference type="Proteomes" id="UP000284120">
    <property type="component" value="Unassembled WGS sequence"/>
</dbReference>
<organism evidence="1 2">
    <name type="scientific">Pedobacter chitinilyticus</name>
    <dbReference type="NCBI Taxonomy" id="2233776"/>
    <lineage>
        <taxon>Bacteria</taxon>
        <taxon>Pseudomonadati</taxon>
        <taxon>Bacteroidota</taxon>
        <taxon>Sphingobacteriia</taxon>
        <taxon>Sphingobacteriales</taxon>
        <taxon>Sphingobacteriaceae</taxon>
        <taxon>Pedobacter</taxon>
    </lineage>
</organism>
<reference evidence="1 2" key="1">
    <citation type="submission" date="2018-06" db="EMBL/GenBank/DDBJ databases">
        <title>Pedobacter endophyticus sp. nov., an endophytic bacterium isolated from a leaf of Triticum aestivum.</title>
        <authorList>
            <person name="Zhang L."/>
        </authorList>
    </citation>
    <scope>NUCLEOTIDE SEQUENCE [LARGE SCALE GENOMIC DNA]</scope>
    <source>
        <strain evidence="1 2">CM134L-2</strain>
    </source>
</reference>
<dbReference type="OrthoDB" id="658146at2"/>
<dbReference type="EMBL" id="SAYW01000001">
    <property type="protein sequence ID" value="RWU10895.1"/>
    <property type="molecule type" value="Genomic_DNA"/>
</dbReference>